<feature type="compositionally biased region" description="Basic and acidic residues" evidence="1">
    <location>
        <begin position="24"/>
        <end position="34"/>
    </location>
</feature>
<proteinExistence type="predicted"/>
<dbReference type="EMBL" id="GDHC01000495">
    <property type="protein sequence ID" value="JAQ18134.1"/>
    <property type="molecule type" value="Transcribed_RNA"/>
</dbReference>
<accession>A0A0A9XAG5</accession>
<evidence type="ECO:0000256" key="1">
    <source>
        <dbReference type="SAM" id="MobiDB-lite"/>
    </source>
</evidence>
<feature type="compositionally biased region" description="Basic and acidic residues" evidence="1">
    <location>
        <begin position="45"/>
        <end position="60"/>
    </location>
</feature>
<sequence length="107" mass="12526">MERVLSTEYVQTFLKKYVEDERELAENARKEDKTHRRNSCKRKYRDQGEVESGNKAEPAKNKTNSATSLPPLNNTKPSVVNEKQQMAMLRNMKRENIRLMLAKQAQE</sequence>
<evidence type="ECO:0000313" key="3">
    <source>
        <dbReference type="EMBL" id="JAQ18134.1"/>
    </source>
</evidence>
<feature type="region of interest" description="Disordered" evidence="1">
    <location>
        <begin position="24"/>
        <end position="80"/>
    </location>
</feature>
<feature type="compositionally biased region" description="Basic residues" evidence="1">
    <location>
        <begin position="35"/>
        <end position="44"/>
    </location>
</feature>
<feature type="compositionally biased region" description="Polar residues" evidence="1">
    <location>
        <begin position="61"/>
        <end position="80"/>
    </location>
</feature>
<reference evidence="2" key="2">
    <citation type="submission" date="2014-07" db="EMBL/GenBank/DDBJ databases">
        <authorList>
            <person name="Hull J."/>
        </authorList>
    </citation>
    <scope>NUCLEOTIDE SEQUENCE</scope>
</reference>
<dbReference type="AlphaFoldDB" id="A0A0A9XAG5"/>
<reference evidence="3" key="3">
    <citation type="journal article" date="2016" name="Gigascience">
        <title>De novo construction of an expanded transcriptome assembly for the western tarnished plant bug, Lygus hesperus.</title>
        <authorList>
            <person name="Tassone E.E."/>
            <person name="Geib S.M."/>
            <person name="Hall B."/>
            <person name="Fabrick J.A."/>
            <person name="Brent C.S."/>
            <person name="Hull J.J."/>
        </authorList>
    </citation>
    <scope>NUCLEOTIDE SEQUENCE</scope>
</reference>
<protein>
    <submittedName>
        <fullName evidence="2">Nucleoporin nsp1</fullName>
    </submittedName>
</protein>
<organism evidence="2">
    <name type="scientific">Lygus hesperus</name>
    <name type="common">Western plant bug</name>
    <dbReference type="NCBI Taxonomy" id="30085"/>
    <lineage>
        <taxon>Eukaryota</taxon>
        <taxon>Metazoa</taxon>
        <taxon>Ecdysozoa</taxon>
        <taxon>Arthropoda</taxon>
        <taxon>Hexapoda</taxon>
        <taxon>Insecta</taxon>
        <taxon>Pterygota</taxon>
        <taxon>Neoptera</taxon>
        <taxon>Paraneoptera</taxon>
        <taxon>Hemiptera</taxon>
        <taxon>Heteroptera</taxon>
        <taxon>Panheteroptera</taxon>
        <taxon>Cimicomorpha</taxon>
        <taxon>Miridae</taxon>
        <taxon>Mirini</taxon>
        <taxon>Lygus</taxon>
    </lineage>
</organism>
<reference evidence="2" key="1">
    <citation type="journal article" date="2014" name="PLoS ONE">
        <title>Transcriptome-Based Identification of ABC Transporters in the Western Tarnished Plant Bug Lygus hesperus.</title>
        <authorList>
            <person name="Hull J.J."/>
            <person name="Chaney K."/>
            <person name="Geib S.M."/>
            <person name="Fabrick J.A."/>
            <person name="Brent C.S."/>
            <person name="Walsh D."/>
            <person name="Lavine L.C."/>
        </authorList>
    </citation>
    <scope>NUCLEOTIDE SEQUENCE</scope>
</reference>
<gene>
    <name evidence="2" type="primary">nsp1</name>
    <name evidence="2" type="ORF">CM83_11725</name>
    <name evidence="3" type="ORF">g.93502</name>
</gene>
<dbReference type="EMBL" id="GBHO01027008">
    <property type="protein sequence ID" value="JAG16596.1"/>
    <property type="molecule type" value="Transcribed_RNA"/>
</dbReference>
<evidence type="ECO:0000313" key="2">
    <source>
        <dbReference type="EMBL" id="JAG16596.1"/>
    </source>
</evidence>
<name>A0A0A9XAG5_LYGHE</name>